<dbReference type="WBParaSite" id="L893_g627.t1">
    <property type="protein sequence ID" value="L893_g627.t1"/>
    <property type="gene ID" value="L893_g627"/>
</dbReference>
<dbReference type="InterPro" id="IPR036179">
    <property type="entry name" value="Ig-like_dom_sf"/>
</dbReference>
<feature type="domain" description="Ig-like" evidence="6">
    <location>
        <begin position="32"/>
        <end position="118"/>
    </location>
</feature>
<evidence type="ECO:0000256" key="4">
    <source>
        <dbReference type="SAM" id="Phobius"/>
    </source>
</evidence>
<feature type="domain" description="Ig-like" evidence="6">
    <location>
        <begin position="536"/>
        <end position="621"/>
    </location>
</feature>
<evidence type="ECO:0000256" key="2">
    <source>
        <dbReference type="ARBA" id="ARBA00023157"/>
    </source>
</evidence>
<feature type="transmembrane region" description="Helical" evidence="4">
    <location>
        <begin position="1139"/>
        <end position="1162"/>
    </location>
</feature>
<dbReference type="PANTHER" id="PTHR44170">
    <property type="entry name" value="PROTEIN SIDEKICK"/>
    <property type="match status" value="1"/>
</dbReference>
<dbReference type="InterPro" id="IPR036116">
    <property type="entry name" value="FN3_sf"/>
</dbReference>
<dbReference type="InterPro" id="IPR003598">
    <property type="entry name" value="Ig_sub2"/>
</dbReference>
<keyword evidence="8" id="KW-1185">Reference proteome</keyword>
<keyword evidence="4" id="KW-0812">Transmembrane</keyword>
<dbReference type="Pfam" id="PF13927">
    <property type="entry name" value="Ig_3"/>
    <property type="match status" value="3"/>
</dbReference>
<dbReference type="PANTHER" id="PTHR44170:SF6">
    <property type="entry name" value="CONTACTIN"/>
    <property type="match status" value="1"/>
</dbReference>
<dbReference type="GO" id="GO:0007411">
    <property type="term" value="P:axon guidance"/>
    <property type="evidence" value="ECO:0007669"/>
    <property type="project" value="TreeGrafter"/>
</dbReference>
<organism evidence="8 9">
    <name type="scientific">Steinernema glaseri</name>
    <dbReference type="NCBI Taxonomy" id="37863"/>
    <lineage>
        <taxon>Eukaryota</taxon>
        <taxon>Metazoa</taxon>
        <taxon>Ecdysozoa</taxon>
        <taxon>Nematoda</taxon>
        <taxon>Chromadorea</taxon>
        <taxon>Rhabditida</taxon>
        <taxon>Tylenchina</taxon>
        <taxon>Panagrolaimomorpha</taxon>
        <taxon>Strongyloidoidea</taxon>
        <taxon>Steinernematidae</taxon>
        <taxon>Steinernema</taxon>
    </lineage>
</organism>
<dbReference type="InterPro" id="IPR007110">
    <property type="entry name" value="Ig-like_dom"/>
</dbReference>
<feature type="domain" description="Fibronectin type-III" evidence="7">
    <location>
        <begin position="732"/>
        <end position="832"/>
    </location>
</feature>
<keyword evidence="4" id="KW-1133">Transmembrane helix</keyword>
<dbReference type="PROSITE" id="PS50853">
    <property type="entry name" value="FN3"/>
    <property type="match status" value="4"/>
</dbReference>
<dbReference type="Pfam" id="PF00047">
    <property type="entry name" value="ig"/>
    <property type="match status" value="1"/>
</dbReference>
<evidence type="ECO:0000256" key="5">
    <source>
        <dbReference type="SAM" id="SignalP"/>
    </source>
</evidence>
<feature type="domain" description="Fibronectin type-III" evidence="7">
    <location>
        <begin position="934"/>
        <end position="1030"/>
    </location>
</feature>
<dbReference type="FunFam" id="2.60.40.10:FF:000032">
    <property type="entry name" value="palladin isoform X1"/>
    <property type="match status" value="1"/>
</dbReference>
<evidence type="ECO:0000256" key="3">
    <source>
        <dbReference type="ARBA" id="ARBA00023319"/>
    </source>
</evidence>
<proteinExistence type="predicted"/>
<keyword evidence="2" id="KW-1015">Disulfide bond</keyword>
<dbReference type="PROSITE" id="PS50835">
    <property type="entry name" value="IG_LIKE"/>
    <property type="match status" value="6"/>
</dbReference>
<dbReference type="AlphaFoldDB" id="A0A1I8AIY4"/>
<dbReference type="GO" id="GO:0005886">
    <property type="term" value="C:plasma membrane"/>
    <property type="evidence" value="ECO:0007669"/>
    <property type="project" value="TreeGrafter"/>
</dbReference>
<dbReference type="GO" id="GO:0030424">
    <property type="term" value="C:axon"/>
    <property type="evidence" value="ECO:0007669"/>
    <property type="project" value="TreeGrafter"/>
</dbReference>
<feature type="domain" description="Fibronectin type-III" evidence="7">
    <location>
        <begin position="630"/>
        <end position="730"/>
    </location>
</feature>
<feature type="signal peptide" evidence="5">
    <location>
        <begin position="1"/>
        <end position="25"/>
    </location>
</feature>
<dbReference type="GO" id="GO:0098632">
    <property type="term" value="F:cell-cell adhesion mediator activity"/>
    <property type="evidence" value="ECO:0007669"/>
    <property type="project" value="TreeGrafter"/>
</dbReference>
<keyword evidence="4" id="KW-0472">Membrane</keyword>
<keyword evidence="1" id="KW-0677">Repeat</keyword>
<dbReference type="SMART" id="SM00409">
    <property type="entry name" value="IG"/>
    <property type="match status" value="6"/>
</dbReference>
<sequence length="1202" mass="136600">MVMTKTGAFWPRFLISAIYLSLVRASKIGEKPQVAATVFTALSPEEVWFQVGVANTEHSRFTLKCEAPYEKNDYYWYKDGKPLEIDGVKIQWQRRGQSGNIVFPDPQLSDQGSYQCHVDSFYGDMYSHVIQVKHGELDHFKTPPGAVRTIKVQEGDSLTLPCHGKPHGTPEPYVVWFYRDTVLTGVMETVRRKHITVDGDGNLQFSTTTHHDGRPNLHYECAVTNPVLRGQYFAGERIRIEVLPARRTVGIRAHRLWFSPEYVEVKAGGRLKLICIFGGRPVPEVRWSKTEGDLPKKRMKDMTSAETDYGKSLIIENIHPKDAGYYECSSQDIKHRMFVNVSAAPYWEIGEPEHVTTVETNTAELHCPAAGDPQPLIQWYRNGEQLYGSEDSGAERRMLLDSGRILRIVDAIQKQDAGVYQCNASNPLGYIWANIALDIQAFAPVFHMPIRRIFKVVRGSVVDMSCDVTAAPEPVVRWVDTKDQAIQIIPGRIQLFANHTLRIYDVSSADEDEYYCNVSNKYGLNRAYNRLQIYNPTYFKLVPSPKSVVMEAGGTVEFKCQARSDPRLYIDYQWRHNGVVLNDSISLTDDGVSLLSLKNTRGRNSGKIDCAAITDVDVHVAEVDLLVMDVPEKPDVYAIECDQRRAMILWKNPSAYGDPVTHFDVQMETAFAPGEWHTIVKETETAKDTFQADITLSPWVNYTFRIIAYNSHGASEPGYNVDAMCSTKPAPPYTNPEEVYAMGNDPTNLVIYWKPMNKIDWNAPQLNYLIQYRLNKEGENWHEFLIEDPLQNHTVIRDQPTFMEYEVKVRAVNSEGRSVIDPDRIIGYSGEDEPLEAPRDLQLREYHNFSSALLNWEPVNESTLRGHFEGYKVEYWLNREPYNIIVEHVDRHATSVVLSRLSAVTNYTARVAAVNKQYAGPHSDYLQFFTPEGAPSKVHNLRVRAVGASSLLLTWAAPQQPNGNIRGYFISFENATGEVKETYVLHRQLYYLFEEAQPDSPYKVSVWAETNGGEGPRVLRLVHTWPLRDPDVPIFEAVSLSPDTIDVEWMPSNGSTWGMPGASFFVNFTREGMSQWIQTESVTLPTTEVTLRGLDEDSTYLLIGVARDGTRVRSTRVSTIRTQGVKGITHISRQNFRSAVWFFAVLASVFLAASTILVMCCCCKDRKQGEYAVKRRELERGHHYDDEHRAFIEYQYGADVKK</sequence>
<dbReference type="FunFam" id="2.60.40.10:FF:000028">
    <property type="entry name" value="Neuronal cell adhesion molecule"/>
    <property type="match status" value="1"/>
</dbReference>
<dbReference type="CDD" id="cd00096">
    <property type="entry name" value="Ig"/>
    <property type="match status" value="1"/>
</dbReference>
<dbReference type="CDD" id="cd00063">
    <property type="entry name" value="FN3"/>
    <property type="match status" value="5"/>
</dbReference>
<dbReference type="SMART" id="SM00060">
    <property type="entry name" value="FN3"/>
    <property type="match status" value="5"/>
</dbReference>
<name>A0A1I8AIY4_9BILA</name>
<keyword evidence="3" id="KW-0393">Immunoglobulin domain</keyword>
<dbReference type="GO" id="GO:0007420">
    <property type="term" value="P:brain development"/>
    <property type="evidence" value="ECO:0007669"/>
    <property type="project" value="TreeGrafter"/>
</dbReference>
<evidence type="ECO:0000313" key="9">
    <source>
        <dbReference type="WBParaSite" id="L893_g627.t1"/>
    </source>
</evidence>
<dbReference type="InterPro" id="IPR013783">
    <property type="entry name" value="Ig-like_fold"/>
</dbReference>
<accession>A0A1I8AIY4</accession>
<feature type="domain" description="Fibronectin type-III" evidence="7">
    <location>
        <begin position="837"/>
        <end position="933"/>
    </location>
</feature>
<protein>
    <submittedName>
        <fullName evidence="9">Neuroglian</fullName>
    </submittedName>
</protein>
<dbReference type="InterPro" id="IPR013151">
    <property type="entry name" value="Immunoglobulin_dom"/>
</dbReference>
<evidence type="ECO:0000259" key="6">
    <source>
        <dbReference type="PROSITE" id="PS50835"/>
    </source>
</evidence>
<dbReference type="InterPro" id="IPR013098">
    <property type="entry name" value="Ig_I-set"/>
</dbReference>
<feature type="chain" id="PRO_5009314767" evidence="5">
    <location>
        <begin position="26"/>
        <end position="1202"/>
    </location>
</feature>
<dbReference type="Proteomes" id="UP000095287">
    <property type="component" value="Unplaced"/>
</dbReference>
<evidence type="ECO:0000259" key="7">
    <source>
        <dbReference type="PROSITE" id="PS50853"/>
    </source>
</evidence>
<dbReference type="FunFam" id="2.60.40.10:FF:002544">
    <property type="entry name" value="L1 CAM ADhesion molecule homolog"/>
    <property type="match status" value="1"/>
</dbReference>
<feature type="domain" description="Ig-like" evidence="6">
    <location>
        <begin position="345"/>
        <end position="426"/>
    </location>
</feature>
<evidence type="ECO:0000313" key="8">
    <source>
        <dbReference type="Proteomes" id="UP000095287"/>
    </source>
</evidence>
<dbReference type="SUPFAM" id="SSF48726">
    <property type="entry name" value="Immunoglobulin"/>
    <property type="match status" value="6"/>
</dbReference>
<feature type="domain" description="Ig-like" evidence="6">
    <location>
        <begin position="144"/>
        <end position="241"/>
    </location>
</feature>
<reference evidence="9" key="1">
    <citation type="submission" date="2016-11" db="UniProtKB">
        <authorList>
            <consortium name="WormBaseParasite"/>
        </authorList>
    </citation>
    <scope>IDENTIFICATION</scope>
</reference>
<dbReference type="Pfam" id="PF00041">
    <property type="entry name" value="fn3"/>
    <property type="match status" value="2"/>
</dbReference>
<keyword evidence="5" id="KW-0732">Signal</keyword>
<dbReference type="Pfam" id="PF07679">
    <property type="entry name" value="I-set"/>
    <property type="match status" value="1"/>
</dbReference>
<dbReference type="SUPFAM" id="SSF49265">
    <property type="entry name" value="Fibronectin type III"/>
    <property type="match status" value="3"/>
</dbReference>
<dbReference type="InterPro" id="IPR003599">
    <property type="entry name" value="Ig_sub"/>
</dbReference>
<dbReference type="FunFam" id="2.60.40.10:FF:000035">
    <property type="entry name" value="Contactin 1"/>
    <property type="match status" value="1"/>
</dbReference>
<dbReference type="SMART" id="SM00408">
    <property type="entry name" value="IGc2"/>
    <property type="match status" value="6"/>
</dbReference>
<dbReference type="Gene3D" id="2.60.40.10">
    <property type="entry name" value="Immunoglobulins"/>
    <property type="match status" value="11"/>
</dbReference>
<evidence type="ECO:0000256" key="1">
    <source>
        <dbReference type="ARBA" id="ARBA00022737"/>
    </source>
</evidence>
<dbReference type="InterPro" id="IPR003961">
    <property type="entry name" value="FN3_dom"/>
</dbReference>
<feature type="domain" description="Ig-like" evidence="6">
    <location>
        <begin position="244"/>
        <end position="340"/>
    </location>
</feature>
<feature type="domain" description="Ig-like" evidence="6">
    <location>
        <begin position="444"/>
        <end position="532"/>
    </location>
</feature>